<reference evidence="6 7" key="1">
    <citation type="journal article" date="2015" name="Genome Announc.">
        <title>Expanding the biotechnology potential of lactobacilli through comparative genomics of 213 strains and associated genera.</title>
        <authorList>
            <person name="Sun Z."/>
            <person name="Harris H.M."/>
            <person name="McCann A."/>
            <person name="Guo C."/>
            <person name="Argimon S."/>
            <person name="Zhang W."/>
            <person name="Yang X."/>
            <person name="Jeffery I.B."/>
            <person name="Cooney J.C."/>
            <person name="Kagawa T.F."/>
            <person name="Liu W."/>
            <person name="Song Y."/>
            <person name="Salvetti E."/>
            <person name="Wrobel A."/>
            <person name="Rasinkangas P."/>
            <person name="Parkhill J."/>
            <person name="Rea M.C."/>
            <person name="O'Sullivan O."/>
            <person name="Ritari J."/>
            <person name="Douillard F.P."/>
            <person name="Paul Ross R."/>
            <person name="Yang R."/>
            <person name="Briner A.E."/>
            <person name="Felis G.E."/>
            <person name="de Vos W.M."/>
            <person name="Barrangou R."/>
            <person name="Klaenhammer T.R."/>
            <person name="Caufield P.W."/>
            <person name="Cui Y."/>
            <person name="Zhang H."/>
            <person name="O'Toole P.W."/>
        </authorList>
    </citation>
    <scope>NUCLEOTIDE SEQUENCE [LARGE SCALE GENOMIC DNA]</scope>
    <source>
        <strain evidence="6 7">DSM 19394</strain>
    </source>
</reference>
<dbReference type="Proteomes" id="UP000051955">
    <property type="component" value="Unassembled WGS sequence"/>
</dbReference>
<dbReference type="SUPFAM" id="SSF48498">
    <property type="entry name" value="Tetracyclin repressor-like, C-terminal domain"/>
    <property type="match status" value="1"/>
</dbReference>
<dbReference type="AlphaFoldDB" id="A0A0R1LMK3"/>
<gene>
    <name evidence="6" type="ORF">FD25_GL001330</name>
</gene>
<organism evidence="6 7">
    <name type="scientific">Levilactobacillus acidifarinae DSM 19394 = JCM 15949</name>
    <dbReference type="NCBI Taxonomy" id="1423715"/>
    <lineage>
        <taxon>Bacteria</taxon>
        <taxon>Bacillati</taxon>
        <taxon>Bacillota</taxon>
        <taxon>Bacilli</taxon>
        <taxon>Lactobacillales</taxon>
        <taxon>Lactobacillaceae</taxon>
        <taxon>Levilactobacillus</taxon>
    </lineage>
</organism>
<evidence type="ECO:0000256" key="1">
    <source>
        <dbReference type="ARBA" id="ARBA00023015"/>
    </source>
</evidence>
<dbReference type="InterPro" id="IPR009057">
    <property type="entry name" value="Homeodomain-like_sf"/>
</dbReference>
<dbReference type="PROSITE" id="PS50977">
    <property type="entry name" value="HTH_TETR_2"/>
    <property type="match status" value="1"/>
</dbReference>
<evidence type="ECO:0000256" key="4">
    <source>
        <dbReference type="PROSITE-ProRule" id="PRU00335"/>
    </source>
</evidence>
<dbReference type="PANTHER" id="PTHR47506">
    <property type="entry name" value="TRANSCRIPTIONAL REGULATORY PROTEIN"/>
    <property type="match status" value="1"/>
</dbReference>
<dbReference type="InterPro" id="IPR036271">
    <property type="entry name" value="Tet_transcr_reg_TetR-rel_C_sf"/>
</dbReference>
<sequence>MIIVERLLKNKKEGLRMPRKRSFDKAAVLDQIMVYFWRNGFQDTGLRELTELTGVQAQSLYNAFGSKEALYVQAMEHYVTVAIAKADQILASDRSAEEQIGALLILDWGKLPYPAGCMVISSGELDQVNPQLDTVANRLYDHLTACFHRVLTTMADLRPGLPLDGLAAQLLTLHNGIQVAVQADHYPANVQQLIATTLQTLKA</sequence>
<keyword evidence="7" id="KW-1185">Reference proteome</keyword>
<dbReference type="EMBL" id="AZDV01000028">
    <property type="protein sequence ID" value="KRK94001.1"/>
    <property type="molecule type" value="Genomic_DNA"/>
</dbReference>
<evidence type="ECO:0000313" key="6">
    <source>
        <dbReference type="EMBL" id="KRK94001.1"/>
    </source>
</evidence>
<evidence type="ECO:0000256" key="2">
    <source>
        <dbReference type="ARBA" id="ARBA00023125"/>
    </source>
</evidence>
<evidence type="ECO:0000313" key="7">
    <source>
        <dbReference type="Proteomes" id="UP000051955"/>
    </source>
</evidence>
<keyword evidence="2 4" id="KW-0238">DNA-binding</keyword>
<dbReference type="Gene3D" id="1.10.357.10">
    <property type="entry name" value="Tetracycline Repressor, domain 2"/>
    <property type="match status" value="1"/>
</dbReference>
<dbReference type="GO" id="GO:0003677">
    <property type="term" value="F:DNA binding"/>
    <property type="evidence" value="ECO:0007669"/>
    <property type="project" value="UniProtKB-UniRule"/>
</dbReference>
<feature type="DNA-binding region" description="H-T-H motif" evidence="4">
    <location>
        <begin position="45"/>
        <end position="64"/>
    </location>
</feature>
<dbReference type="PATRIC" id="fig|1423715.3.peg.1364"/>
<evidence type="ECO:0000259" key="5">
    <source>
        <dbReference type="PROSITE" id="PS50977"/>
    </source>
</evidence>
<dbReference type="STRING" id="1423715.FD25_GL001330"/>
<dbReference type="PANTHER" id="PTHR47506:SF1">
    <property type="entry name" value="HTH-TYPE TRANSCRIPTIONAL REGULATOR YJDC"/>
    <property type="match status" value="1"/>
</dbReference>
<comment type="caution">
    <text evidence="6">The sequence shown here is derived from an EMBL/GenBank/DDBJ whole genome shotgun (WGS) entry which is preliminary data.</text>
</comment>
<name>A0A0R1LMK3_9LACO</name>
<dbReference type="Gene3D" id="1.10.10.60">
    <property type="entry name" value="Homeodomain-like"/>
    <property type="match status" value="1"/>
</dbReference>
<evidence type="ECO:0000256" key="3">
    <source>
        <dbReference type="ARBA" id="ARBA00023163"/>
    </source>
</evidence>
<proteinExistence type="predicted"/>
<dbReference type="Pfam" id="PF00440">
    <property type="entry name" value="TetR_N"/>
    <property type="match status" value="1"/>
</dbReference>
<keyword evidence="1" id="KW-0805">Transcription regulation</keyword>
<feature type="domain" description="HTH tetR-type" evidence="5">
    <location>
        <begin position="22"/>
        <end position="82"/>
    </location>
</feature>
<accession>A0A0R1LMK3</accession>
<protein>
    <recommendedName>
        <fullName evidence="5">HTH tetR-type domain-containing protein</fullName>
    </recommendedName>
</protein>
<dbReference type="SUPFAM" id="SSF46689">
    <property type="entry name" value="Homeodomain-like"/>
    <property type="match status" value="1"/>
</dbReference>
<dbReference type="InterPro" id="IPR001647">
    <property type="entry name" value="HTH_TetR"/>
</dbReference>
<keyword evidence="3" id="KW-0804">Transcription</keyword>